<feature type="transmembrane region" description="Helical" evidence="1">
    <location>
        <begin position="282"/>
        <end position="303"/>
    </location>
</feature>
<evidence type="ECO:0000313" key="3">
    <source>
        <dbReference type="Proteomes" id="UP000708208"/>
    </source>
</evidence>
<keyword evidence="1" id="KW-0812">Transmembrane</keyword>
<proteinExistence type="predicted"/>
<dbReference type="Proteomes" id="UP000708208">
    <property type="component" value="Unassembled WGS sequence"/>
</dbReference>
<dbReference type="EMBL" id="CAJVCH010193639">
    <property type="protein sequence ID" value="CAG7730401.1"/>
    <property type="molecule type" value="Genomic_DNA"/>
</dbReference>
<feature type="transmembrane region" description="Helical" evidence="1">
    <location>
        <begin position="68"/>
        <end position="90"/>
    </location>
</feature>
<feature type="transmembrane region" description="Helical" evidence="1">
    <location>
        <begin position="184"/>
        <end position="209"/>
    </location>
</feature>
<evidence type="ECO:0000256" key="1">
    <source>
        <dbReference type="SAM" id="Phobius"/>
    </source>
</evidence>
<keyword evidence="1" id="KW-1133">Transmembrane helix</keyword>
<comment type="caution">
    <text evidence="2">The sequence shown here is derived from an EMBL/GenBank/DDBJ whole genome shotgun (WGS) entry which is preliminary data.</text>
</comment>
<sequence>MTFEIVVSFFGLAVVYELFLLRQSLSLISLKSVPLLLKGEPLKGIHGTTKVVTEEAFINETFTRRTKAVMASYVFISAFMTATMLMSVWIRPESLILVSSIYGKDASMWVKIAASAFQFGAHGLNVSALAFNVLIICVYVHVIINFLLCARYREYFQGRHISTSEFIHHYRKLSLLQTCFNKVYGTWVLGCEAGLIWVVVINIFIMVVFGTVRSFVNTFITSWMFLQLFKMLGQVHDLSKEILWSWKGAPAQNHTIASTKCIAAFRPLHVSVGSFYFADKSLFLTILSIILTSSANLILTFTYD</sequence>
<feature type="transmembrane region" description="Helical" evidence="1">
    <location>
        <begin position="6"/>
        <end position="22"/>
    </location>
</feature>
<feature type="transmembrane region" description="Helical" evidence="1">
    <location>
        <begin position="129"/>
        <end position="150"/>
    </location>
</feature>
<name>A0A8J2PB37_9HEXA</name>
<reference evidence="2" key="1">
    <citation type="submission" date="2021-06" db="EMBL/GenBank/DDBJ databases">
        <authorList>
            <person name="Hodson N. C."/>
            <person name="Mongue J. A."/>
            <person name="Jaron S. K."/>
        </authorList>
    </citation>
    <scope>NUCLEOTIDE SEQUENCE</scope>
</reference>
<keyword evidence="3" id="KW-1185">Reference proteome</keyword>
<gene>
    <name evidence="2" type="ORF">AFUS01_LOCUS19049</name>
</gene>
<accession>A0A8J2PB37</accession>
<protein>
    <submittedName>
        <fullName evidence="2">Uncharacterized protein</fullName>
    </submittedName>
</protein>
<organism evidence="2 3">
    <name type="scientific">Allacma fusca</name>
    <dbReference type="NCBI Taxonomy" id="39272"/>
    <lineage>
        <taxon>Eukaryota</taxon>
        <taxon>Metazoa</taxon>
        <taxon>Ecdysozoa</taxon>
        <taxon>Arthropoda</taxon>
        <taxon>Hexapoda</taxon>
        <taxon>Collembola</taxon>
        <taxon>Symphypleona</taxon>
        <taxon>Sminthuridae</taxon>
        <taxon>Allacma</taxon>
    </lineage>
</organism>
<keyword evidence="1" id="KW-0472">Membrane</keyword>
<dbReference type="AlphaFoldDB" id="A0A8J2PB37"/>
<evidence type="ECO:0000313" key="2">
    <source>
        <dbReference type="EMBL" id="CAG7730401.1"/>
    </source>
</evidence>